<feature type="binding site" evidence="7">
    <location>
        <position position="115"/>
    </location>
    <ligand>
        <name>Zn(2+)</name>
        <dbReference type="ChEBI" id="CHEBI:29105"/>
        <note>catalytic</note>
    </ligand>
</feature>
<dbReference type="InterPro" id="IPR002036">
    <property type="entry name" value="YbeY"/>
</dbReference>
<dbReference type="SUPFAM" id="SSF55486">
    <property type="entry name" value="Metalloproteases ('zincins'), catalytic domain"/>
    <property type="match status" value="1"/>
</dbReference>
<feature type="binding site" evidence="7">
    <location>
        <position position="105"/>
    </location>
    <ligand>
        <name>Zn(2+)</name>
        <dbReference type="ChEBI" id="CHEBI:29105"/>
        <note>catalytic</note>
    </ligand>
</feature>
<dbReference type="PROSITE" id="PS01306">
    <property type="entry name" value="UPF0054"/>
    <property type="match status" value="1"/>
</dbReference>
<evidence type="ECO:0000256" key="6">
    <source>
        <dbReference type="ARBA" id="ARBA00022833"/>
    </source>
</evidence>
<dbReference type="HAMAP" id="MF_00009">
    <property type="entry name" value="Endoribonucl_YbeY"/>
    <property type="match status" value="1"/>
</dbReference>
<organism evidence="8 9">
    <name type="scientific">Arenibacter troitsensis</name>
    <dbReference type="NCBI Taxonomy" id="188872"/>
    <lineage>
        <taxon>Bacteria</taxon>
        <taxon>Pseudomonadati</taxon>
        <taxon>Bacteroidota</taxon>
        <taxon>Flavobacteriia</taxon>
        <taxon>Flavobacteriales</taxon>
        <taxon>Flavobacteriaceae</taxon>
        <taxon>Arenibacter</taxon>
    </lineage>
</organism>
<dbReference type="STRING" id="188872.SAMN03080602_03156"/>
<dbReference type="InterPro" id="IPR023091">
    <property type="entry name" value="MetalPrtase_cat_dom_sf_prd"/>
</dbReference>
<proteinExistence type="inferred from homology"/>
<evidence type="ECO:0000256" key="7">
    <source>
        <dbReference type="HAMAP-Rule" id="MF_00009"/>
    </source>
</evidence>
<evidence type="ECO:0000256" key="2">
    <source>
        <dbReference type="ARBA" id="ARBA00022722"/>
    </source>
</evidence>
<dbReference type="PANTHER" id="PTHR46986">
    <property type="entry name" value="ENDORIBONUCLEASE YBEY, CHLOROPLASTIC"/>
    <property type="match status" value="1"/>
</dbReference>
<dbReference type="EC" id="3.1.-.-" evidence="7"/>
<feature type="binding site" evidence="7">
    <location>
        <position position="109"/>
    </location>
    <ligand>
        <name>Zn(2+)</name>
        <dbReference type="ChEBI" id="CHEBI:29105"/>
        <note>catalytic</note>
    </ligand>
</feature>
<dbReference type="EMBL" id="FXAO01000007">
    <property type="protein sequence ID" value="SMG43458.1"/>
    <property type="molecule type" value="Genomic_DNA"/>
</dbReference>
<keyword evidence="7" id="KW-0690">Ribosome biogenesis</keyword>
<comment type="function">
    <text evidence="7">Single strand-specific metallo-endoribonuclease involved in late-stage 70S ribosome quality control and in maturation of the 3' terminus of the 16S rRNA.</text>
</comment>
<evidence type="ECO:0000313" key="9">
    <source>
        <dbReference type="Proteomes" id="UP000193420"/>
    </source>
</evidence>
<keyword evidence="9" id="KW-1185">Reference proteome</keyword>
<dbReference type="Pfam" id="PF02130">
    <property type="entry name" value="YbeY"/>
    <property type="match status" value="1"/>
</dbReference>
<dbReference type="GO" id="GO:0008270">
    <property type="term" value="F:zinc ion binding"/>
    <property type="evidence" value="ECO:0007669"/>
    <property type="project" value="UniProtKB-UniRule"/>
</dbReference>
<keyword evidence="4 7" id="KW-0255">Endonuclease</keyword>
<accession>A0A1X7KPF7</accession>
<keyword evidence="3 7" id="KW-0479">Metal-binding</keyword>
<dbReference type="GO" id="GO:0006364">
    <property type="term" value="P:rRNA processing"/>
    <property type="evidence" value="ECO:0007669"/>
    <property type="project" value="UniProtKB-UniRule"/>
</dbReference>
<comment type="subcellular location">
    <subcellularLocation>
        <location evidence="7">Cytoplasm</location>
    </subcellularLocation>
</comment>
<keyword evidence="2 7" id="KW-0540">Nuclease</keyword>
<evidence type="ECO:0000256" key="1">
    <source>
        <dbReference type="ARBA" id="ARBA00010875"/>
    </source>
</evidence>
<protein>
    <recommendedName>
        <fullName evidence="7">Endoribonuclease YbeY</fullName>
        <ecNumber evidence="7">3.1.-.-</ecNumber>
    </recommendedName>
</protein>
<dbReference type="GO" id="GO:0004521">
    <property type="term" value="F:RNA endonuclease activity"/>
    <property type="evidence" value="ECO:0007669"/>
    <property type="project" value="UniProtKB-UniRule"/>
</dbReference>
<keyword evidence="7" id="KW-0698">rRNA processing</keyword>
<dbReference type="NCBIfam" id="TIGR00043">
    <property type="entry name" value="rRNA maturation RNase YbeY"/>
    <property type="match status" value="1"/>
</dbReference>
<dbReference type="AlphaFoldDB" id="A0A1X7KPF7"/>
<dbReference type="OrthoDB" id="9811984at2"/>
<evidence type="ECO:0000313" key="8">
    <source>
        <dbReference type="EMBL" id="SMG43458.1"/>
    </source>
</evidence>
<dbReference type="InterPro" id="IPR020549">
    <property type="entry name" value="YbeY_CS"/>
</dbReference>
<dbReference type="GO" id="GO:0004222">
    <property type="term" value="F:metalloendopeptidase activity"/>
    <property type="evidence" value="ECO:0007669"/>
    <property type="project" value="InterPro"/>
</dbReference>
<keyword evidence="5 7" id="KW-0378">Hydrolase</keyword>
<gene>
    <name evidence="7" type="primary">ybeY</name>
    <name evidence="8" type="ORF">SAMN03080602_03156</name>
</gene>
<dbReference type="Gene3D" id="3.40.390.30">
    <property type="entry name" value="Metalloproteases ('zincins'), catalytic domain"/>
    <property type="match status" value="1"/>
</dbReference>
<comment type="similarity">
    <text evidence="1 7">Belongs to the endoribonuclease YbeY family.</text>
</comment>
<dbReference type="Proteomes" id="UP000193420">
    <property type="component" value="Unassembled WGS sequence"/>
</dbReference>
<dbReference type="RefSeq" id="WP_085499910.1">
    <property type="nucleotide sequence ID" value="NZ_FXAO01000007.1"/>
</dbReference>
<keyword evidence="6 7" id="KW-0862">Zinc</keyword>
<sequence>MIDFHYETDFSIDDEAKFADWISRIILSEDKVFSQLDFIFCDDDYLLKINQDYLDHDTYTDIITFPYEDMSGIAGDIFISIERVKENALDFGVEFYLELKRVMAHGVLHLLGYGDKSEEETMQMRLKEDEKIKLFHVEH</sequence>
<evidence type="ECO:0000256" key="3">
    <source>
        <dbReference type="ARBA" id="ARBA00022723"/>
    </source>
</evidence>
<comment type="cofactor">
    <cofactor evidence="7">
        <name>Zn(2+)</name>
        <dbReference type="ChEBI" id="CHEBI:29105"/>
    </cofactor>
    <text evidence="7">Binds 1 zinc ion.</text>
</comment>
<dbReference type="PANTHER" id="PTHR46986:SF1">
    <property type="entry name" value="ENDORIBONUCLEASE YBEY, CHLOROPLASTIC"/>
    <property type="match status" value="1"/>
</dbReference>
<keyword evidence="7" id="KW-0963">Cytoplasm</keyword>
<name>A0A1X7KPF7_9FLAO</name>
<reference evidence="9" key="1">
    <citation type="submission" date="2017-04" db="EMBL/GenBank/DDBJ databases">
        <authorList>
            <person name="Varghese N."/>
            <person name="Submissions S."/>
        </authorList>
    </citation>
    <scope>NUCLEOTIDE SEQUENCE [LARGE SCALE GENOMIC DNA]</scope>
    <source>
        <strain evidence="9">DSM 19835</strain>
    </source>
</reference>
<dbReference type="GO" id="GO:0005737">
    <property type="term" value="C:cytoplasm"/>
    <property type="evidence" value="ECO:0007669"/>
    <property type="project" value="UniProtKB-SubCell"/>
</dbReference>
<evidence type="ECO:0000256" key="4">
    <source>
        <dbReference type="ARBA" id="ARBA00022759"/>
    </source>
</evidence>
<evidence type="ECO:0000256" key="5">
    <source>
        <dbReference type="ARBA" id="ARBA00022801"/>
    </source>
</evidence>